<protein>
    <submittedName>
        <fullName evidence="1">Uncharacterized protein</fullName>
    </submittedName>
</protein>
<evidence type="ECO:0000313" key="2">
    <source>
        <dbReference type="Proteomes" id="UP000005267"/>
    </source>
</evidence>
<keyword evidence="2" id="KW-1185">Reference proteome</keyword>
<dbReference type="KEGG" id="aka:TKWG_21135"/>
<reference evidence="2" key="2">
    <citation type="journal article" date="2013" name="PLoS ONE">
        <title>Genome implosion elicits host-confinement in Alcaligenaceae: evidence from the comparative genomics of Tetrathiobacter kashmirensis, a pathogen in the making.</title>
        <authorList>
            <person name="Ghosh W."/>
            <person name="Alam M."/>
            <person name="Roy C."/>
            <person name="Pyne P."/>
            <person name="George A."/>
            <person name="Chakraborty R."/>
            <person name="Majumder S."/>
            <person name="Agarwal A."/>
            <person name="Chakraborty S."/>
            <person name="Majumdar S."/>
            <person name="Gupta S.K."/>
        </authorList>
    </citation>
    <scope>NUCLEOTIDE SEQUENCE [LARGE SCALE GENOMIC DNA]</scope>
    <source>
        <strain evidence="2">WT001</strain>
    </source>
</reference>
<organism evidence="1 2">
    <name type="scientific">Advenella kashmirensis (strain DSM 17095 / LMG 22695 / WT001)</name>
    <name type="common">Tetrathiobacter kashmirensis</name>
    <dbReference type="NCBI Taxonomy" id="1036672"/>
    <lineage>
        <taxon>Bacteria</taxon>
        <taxon>Pseudomonadati</taxon>
        <taxon>Pseudomonadota</taxon>
        <taxon>Betaproteobacteria</taxon>
        <taxon>Burkholderiales</taxon>
        <taxon>Alcaligenaceae</taxon>
    </lineage>
</organism>
<dbReference type="HOGENOM" id="CLU_2821478_0_0_4"/>
<dbReference type="EMBL" id="CP003555">
    <property type="protein sequence ID" value="AFK63936.1"/>
    <property type="molecule type" value="Genomic_DNA"/>
</dbReference>
<dbReference type="Proteomes" id="UP000005267">
    <property type="component" value="Chromosome"/>
</dbReference>
<dbReference type="AlphaFoldDB" id="I3UFZ8"/>
<name>I3UFZ8_ADVKW</name>
<proteinExistence type="predicted"/>
<gene>
    <name evidence="1" type="ordered locus">TKWG_21135</name>
</gene>
<accession>I3UFZ8</accession>
<reference evidence="1 2" key="1">
    <citation type="journal article" date="2011" name="J. Bacteriol.">
        <title>Whole-genome shotgun sequencing of the sulfur-oxidizing chemoautotroph Tetrathiobacter kashmirensis.</title>
        <authorList>
            <person name="Ghosh W."/>
            <person name="George A."/>
            <person name="Agarwal A."/>
            <person name="Raj P."/>
            <person name="Alam M."/>
            <person name="Pyne P."/>
            <person name="Das Gupta S.K."/>
        </authorList>
    </citation>
    <scope>NUCLEOTIDE SEQUENCE [LARGE SCALE GENOMIC DNA]</scope>
    <source>
        <strain evidence="1 2">WT001</strain>
    </source>
</reference>
<sequence length="66" mass="7336">MLTDTTLQHIRNNHNCYAAHGRRGLYLSAGADVCMALYATVTNRRNILIKQCCAIRNTRDAITCGP</sequence>
<evidence type="ECO:0000313" key="1">
    <source>
        <dbReference type="EMBL" id="AFK63936.1"/>
    </source>
</evidence>